<sequence length="153" mass="17588">MALDTYQCKPIVLPSHDLSFSFESCGPNGEIKKVIQFQPFDQSINGETVVNLSFGDWNEENANVNDQSISDNRDTQKILATVAMTTLQYLEQNDSRMIYITGSTPARTRLYQIALNKNRAIWEKLFQAFGLLNDCWQRFIEGSNYEAFLFVRK</sequence>
<dbReference type="Proteomes" id="UP001449657">
    <property type="component" value="Chromosome"/>
</dbReference>
<reference evidence="1 2" key="1">
    <citation type="submission" date="2024-03" db="EMBL/GenBank/DDBJ databases">
        <title>Chitinophaga caseinilytica sp. nov., a casein hydrolysing bacterium isolated from forest soil.</title>
        <authorList>
            <person name="Lee D.S."/>
            <person name="Han D.M."/>
            <person name="Baek J.H."/>
            <person name="Choi D.G."/>
            <person name="Jeon J.H."/>
            <person name="Jeon C.O."/>
        </authorList>
    </citation>
    <scope>NUCLEOTIDE SEQUENCE [LARGE SCALE GENOMIC DNA]</scope>
    <source>
        <strain evidence="1 2">KACC 19118</strain>
    </source>
</reference>
<name>A0ABZ2Z3V6_9BACT</name>
<dbReference type="RefSeq" id="WP_341841154.1">
    <property type="nucleotide sequence ID" value="NZ_CP149792.1"/>
</dbReference>
<dbReference type="EMBL" id="CP150096">
    <property type="protein sequence ID" value="WZN46454.1"/>
    <property type="molecule type" value="Genomic_DNA"/>
</dbReference>
<gene>
    <name evidence="1" type="ORF">WJU22_26565</name>
</gene>
<dbReference type="InterPro" id="IPR053865">
    <property type="entry name" value="DUF6934"/>
</dbReference>
<organism evidence="1 2">
    <name type="scientific">Chitinophaga caseinilytica</name>
    <dbReference type="NCBI Taxonomy" id="2267521"/>
    <lineage>
        <taxon>Bacteria</taxon>
        <taxon>Pseudomonadati</taxon>
        <taxon>Bacteroidota</taxon>
        <taxon>Chitinophagia</taxon>
        <taxon>Chitinophagales</taxon>
        <taxon>Chitinophagaceae</taxon>
        <taxon>Chitinophaga</taxon>
    </lineage>
</organism>
<keyword evidence="2" id="KW-1185">Reference proteome</keyword>
<evidence type="ECO:0008006" key="3">
    <source>
        <dbReference type="Google" id="ProtNLM"/>
    </source>
</evidence>
<evidence type="ECO:0000313" key="1">
    <source>
        <dbReference type="EMBL" id="WZN46454.1"/>
    </source>
</evidence>
<evidence type="ECO:0000313" key="2">
    <source>
        <dbReference type="Proteomes" id="UP001449657"/>
    </source>
</evidence>
<accession>A0ABZ2Z3V6</accession>
<proteinExistence type="predicted"/>
<protein>
    <recommendedName>
        <fullName evidence="3">DUF695 domain-containing protein</fullName>
    </recommendedName>
</protein>
<dbReference type="Pfam" id="PF22028">
    <property type="entry name" value="DUF6934"/>
    <property type="match status" value="1"/>
</dbReference>